<evidence type="ECO:0000256" key="5">
    <source>
        <dbReference type="ARBA" id="ARBA00023125"/>
    </source>
</evidence>
<evidence type="ECO:0000256" key="2">
    <source>
        <dbReference type="ARBA" id="ARBA00022723"/>
    </source>
</evidence>
<evidence type="ECO:0000256" key="1">
    <source>
        <dbReference type="ARBA" id="ARBA00001968"/>
    </source>
</evidence>
<dbReference type="GeneID" id="124296601"/>
<sequence length="444" mass="50637">MWVKVLRTGKQISPSMRVCSRHFTKDDYIPSLSRQHYLKKTAVPSVNLPRSSLDCSKKVNHVSSAEREQRQIKRSFLKNELKTTNEPSDFNTDNNFQDELVLDGQIDHRHADESQPKNSVGEEDSNLQTYQVSKNEAETCAQSASEIINKQFKDVATQVCTDNFIPKFTDFISDDGELSTLTGIPNFTLLNSIKKLVDKKKQKMSHCNAKLDLLDIIIMTFMKLKQNMSYALLAVLFKCYTAETCKEKIFQMIDLLYICLKPGIYWPKKENILKNIPLDFIGFENVRAVIDCTEISIQRPKCLCCQVVPYLRYKSCYTVKFMTAVTPAGLISFISKPFGGRASDNSIFEQSGIITKFDKKDDVMTDRGFTLDEFCQKNDVKLISPPFLKDRKQFSKVEAMNGRRIAKARVHVERTIPSGEQPNQGFNSEITKPHSTISIDIKLA</sequence>
<evidence type="ECO:0000259" key="7">
    <source>
        <dbReference type="PROSITE" id="PS50950"/>
    </source>
</evidence>
<reference evidence="9" key="1">
    <citation type="submission" date="2025-08" db="UniProtKB">
        <authorList>
            <consortium name="RefSeq"/>
        </authorList>
    </citation>
    <scope>IDENTIFICATION</scope>
    <source>
        <tissue evidence="9">Thorax and Abdomen</tissue>
    </source>
</reference>
<keyword evidence="3 6" id="KW-0863">Zinc-finger</keyword>
<comment type="cofactor">
    <cofactor evidence="1">
        <name>a divalent metal cation</name>
        <dbReference type="ChEBI" id="CHEBI:60240"/>
    </cofactor>
</comment>
<evidence type="ECO:0000313" key="9">
    <source>
        <dbReference type="RefSeq" id="XP_046602594.1"/>
    </source>
</evidence>
<dbReference type="Pfam" id="PF13613">
    <property type="entry name" value="HTH_Tnp_4"/>
    <property type="match status" value="1"/>
</dbReference>
<dbReference type="InterPro" id="IPR027805">
    <property type="entry name" value="Transposase_HTH_dom"/>
</dbReference>
<dbReference type="InterPro" id="IPR006612">
    <property type="entry name" value="THAP_Znf"/>
</dbReference>
<dbReference type="RefSeq" id="XP_046602594.1">
    <property type="nucleotide sequence ID" value="XM_046746638.1"/>
</dbReference>
<keyword evidence="8" id="KW-1185">Reference proteome</keyword>
<keyword evidence="2" id="KW-0479">Metal-binding</keyword>
<feature type="domain" description="THAP-type" evidence="7">
    <location>
        <begin position="1"/>
        <end position="47"/>
    </location>
</feature>
<evidence type="ECO:0000256" key="4">
    <source>
        <dbReference type="ARBA" id="ARBA00022833"/>
    </source>
</evidence>
<dbReference type="PROSITE" id="PS50950">
    <property type="entry name" value="ZF_THAP"/>
    <property type="match status" value="1"/>
</dbReference>
<organism evidence="8 9">
    <name type="scientific">Neodiprion lecontei</name>
    <name type="common">Redheaded pine sawfly</name>
    <dbReference type="NCBI Taxonomy" id="441921"/>
    <lineage>
        <taxon>Eukaryota</taxon>
        <taxon>Metazoa</taxon>
        <taxon>Ecdysozoa</taxon>
        <taxon>Arthropoda</taxon>
        <taxon>Hexapoda</taxon>
        <taxon>Insecta</taxon>
        <taxon>Pterygota</taxon>
        <taxon>Neoptera</taxon>
        <taxon>Endopterygota</taxon>
        <taxon>Hymenoptera</taxon>
        <taxon>Tenthredinoidea</taxon>
        <taxon>Diprionidae</taxon>
        <taxon>Diprioninae</taxon>
        <taxon>Neodiprion</taxon>
    </lineage>
</organism>
<dbReference type="InterPro" id="IPR027806">
    <property type="entry name" value="HARBI1_dom"/>
</dbReference>
<name>A0ABM3GQQ3_NEOLC</name>
<dbReference type="SUPFAM" id="SSF57716">
    <property type="entry name" value="Glucocorticoid receptor-like (DNA-binding domain)"/>
    <property type="match status" value="1"/>
</dbReference>
<dbReference type="Proteomes" id="UP000829291">
    <property type="component" value="Chromosome 1"/>
</dbReference>
<proteinExistence type="predicted"/>
<accession>A0ABM3GQQ3</accession>
<dbReference type="Pfam" id="PF13359">
    <property type="entry name" value="DDE_Tnp_4"/>
    <property type="match status" value="1"/>
</dbReference>
<dbReference type="Pfam" id="PF05485">
    <property type="entry name" value="THAP"/>
    <property type="match status" value="1"/>
</dbReference>
<evidence type="ECO:0000256" key="3">
    <source>
        <dbReference type="ARBA" id="ARBA00022771"/>
    </source>
</evidence>
<keyword evidence="4" id="KW-0862">Zinc</keyword>
<gene>
    <name evidence="9" type="primary">LOC124296601</name>
</gene>
<protein>
    <submittedName>
        <fullName evidence="9">Uncharacterized protein LOC124296601</fullName>
    </submittedName>
</protein>
<keyword evidence="5 6" id="KW-0238">DNA-binding</keyword>
<evidence type="ECO:0000256" key="6">
    <source>
        <dbReference type="PROSITE-ProRule" id="PRU00309"/>
    </source>
</evidence>
<dbReference type="PANTHER" id="PTHR23080:SF141">
    <property type="entry name" value="TRANSPOSASE HELIX-TURN-HELIX DOMAIN-CONTAINING PROTEIN"/>
    <property type="match status" value="1"/>
</dbReference>
<dbReference type="PANTHER" id="PTHR23080">
    <property type="entry name" value="THAP DOMAIN PROTEIN"/>
    <property type="match status" value="1"/>
</dbReference>
<evidence type="ECO:0000313" key="8">
    <source>
        <dbReference type="Proteomes" id="UP000829291"/>
    </source>
</evidence>